<reference evidence="2 3" key="1">
    <citation type="submission" date="2012-04" db="EMBL/GenBank/DDBJ databases">
        <title>The Genome Sequence of Saprolegnia declina VS20.</title>
        <authorList>
            <consortium name="The Broad Institute Genome Sequencing Platform"/>
            <person name="Russ C."/>
            <person name="Nusbaum C."/>
            <person name="Tyler B."/>
            <person name="van West P."/>
            <person name="Dieguez-Uribeondo J."/>
            <person name="de Bruijn I."/>
            <person name="Tripathy S."/>
            <person name="Jiang R."/>
            <person name="Young S.K."/>
            <person name="Zeng Q."/>
            <person name="Gargeya S."/>
            <person name="Fitzgerald M."/>
            <person name="Haas B."/>
            <person name="Abouelleil A."/>
            <person name="Alvarado L."/>
            <person name="Arachchi H.M."/>
            <person name="Berlin A."/>
            <person name="Chapman S.B."/>
            <person name="Goldberg J."/>
            <person name="Griggs A."/>
            <person name="Gujja S."/>
            <person name="Hansen M."/>
            <person name="Howarth C."/>
            <person name="Imamovic A."/>
            <person name="Larimer J."/>
            <person name="McCowen C."/>
            <person name="Montmayeur A."/>
            <person name="Murphy C."/>
            <person name="Neiman D."/>
            <person name="Pearson M."/>
            <person name="Priest M."/>
            <person name="Roberts A."/>
            <person name="Saif S."/>
            <person name="Shea T."/>
            <person name="Sisk P."/>
            <person name="Sykes S."/>
            <person name="Wortman J."/>
            <person name="Nusbaum C."/>
            <person name="Birren B."/>
        </authorList>
    </citation>
    <scope>NUCLEOTIDE SEQUENCE [LARGE SCALE GENOMIC DNA]</scope>
    <source>
        <strain evidence="2 3">VS20</strain>
    </source>
</reference>
<accession>T0S387</accession>
<dbReference type="eggNOG" id="ENOG502RHZN">
    <property type="taxonomic scope" value="Eukaryota"/>
</dbReference>
<dbReference type="GO" id="GO:0035091">
    <property type="term" value="F:phosphatidylinositol binding"/>
    <property type="evidence" value="ECO:0007669"/>
    <property type="project" value="InterPro"/>
</dbReference>
<evidence type="ECO:0000313" key="3">
    <source>
        <dbReference type="Proteomes" id="UP000030762"/>
    </source>
</evidence>
<dbReference type="STRING" id="1156394.T0S387"/>
<feature type="region of interest" description="Disordered" evidence="1">
    <location>
        <begin position="23"/>
        <end position="53"/>
    </location>
</feature>
<dbReference type="Gene3D" id="3.30.1520.10">
    <property type="entry name" value="Phox-like domain"/>
    <property type="match status" value="1"/>
</dbReference>
<dbReference type="VEuPathDB" id="FungiDB:SDRG_02907"/>
<evidence type="ECO:0008006" key="4">
    <source>
        <dbReference type="Google" id="ProtNLM"/>
    </source>
</evidence>
<dbReference type="RefSeq" id="XP_008606735.1">
    <property type="nucleotide sequence ID" value="XM_008608513.1"/>
</dbReference>
<keyword evidence="3" id="KW-1185">Reference proteome</keyword>
<dbReference type="EMBL" id="JH767138">
    <property type="protein sequence ID" value="EQC39463.1"/>
    <property type="molecule type" value="Genomic_DNA"/>
</dbReference>
<dbReference type="Proteomes" id="UP000030762">
    <property type="component" value="Unassembled WGS sequence"/>
</dbReference>
<dbReference type="OrthoDB" id="8062037at2759"/>
<evidence type="ECO:0000256" key="1">
    <source>
        <dbReference type="SAM" id="MobiDB-lite"/>
    </source>
</evidence>
<dbReference type="SUPFAM" id="SSF64268">
    <property type="entry name" value="PX domain"/>
    <property type="match status" value="1"/>
</dbReference>
<dbReference type="AlphaFoldDB" id="T0S387"/>
<gene>
    <name evidence="2" type="ORF">SDRG_02907</name>
</gene>
<dbReference type="CDD" id="cd06093">
    <property type="entry name" value="PX_domain"/>
    <property type="match status" value="1"/>
</dbReference>
<evidence type="ECO:0000313" key="2">
    <source>
        <dbReference type="EMBL" id="EQC39463.1"/>
    </source>
</evidence>
<dbReference type="InParanoid" id="T0S387"/>
<protein>
    <recommendedName>
        <fullName evidence="4">PX domain-containing protein</fullName>
    </recommendedName>
</protein>
<dbReference type="OMA" id="MCCLLET"/>
<dbReference type="InterPro" id="IPR036871">
    <property type="entry name" value="PX_dom_sf"/>
</dbReference>
<proteinExistence type="predicted"/>
<sequence>MLSTGGVRMNPFLQATTTVIKPALASPTARPPTEKVRRSSSAPVDSDGALSDTDRRVQRAVNSIRSSLNEIYTDLHANVVDEPTSADVDDGGWGWFEDIDEDNQLQANSVAAFGASDLQSLLYSGGIDGKRDVFKTFEPLAGLLYETPFGECAYPWMRLLSPHRPLGAKITLRSFRIVEMPDGSDRHAEYCIQYCLGDATHTVWKRYAAFKRFVNTLKINGNRRSLRAWKDVLDRSTWFRSLDIKYLHQMCCLLETFVQVLLLEAPTPYHVARLLAAE</sequence>
<name>T0S387_SAPDV</name>
<organism evidence="2 3">
    <name type="scientific">Saprolegnia diclina (strain VS20)</name>
    <dbReference type="NCBI Taxonomy" id="1156394"/>
    <lineage>
        <taxon>Eukaryota</taxon>
        <taxon>Sar</taxon>
        <taxon>Stramenopiles</taxon>
        <taxon>Oomycota</taxon>
        <taxon>Saprolegniomycetes</taxon>
        <taxon>Saprolegniales</taxon>
        <taxon>Saprolegniaceae</taxon>
        <taxon>Saprolegnia</taxon>
    </lineage>
</organism>
<dbReference type="GeneID" id="19943634"/>